<accession>A0A8A1MFX9</accession>
<organism evidence="2 3">
    <name type="scientific">Ajellomyces capsulatus</name>
    <name type="common">Darling's disease fungus</name>
    <name type="synonym">Histoplasma capsulatum</name>
    <dbReference type="NCBI Taxonomy" id="5037"/>
    <lineage>
        <taxon>Eukaryota</taxon>
        <taxon>Fungi</taxon>
        <taxon>Dikarya</taxon>
        <taxon>Ascomycota</taxon>
        <taxon>Pezizomycotina</taxon>
        <taxon>Eurotiomycetes</taxon>
        <taxon>Eurotiomycetidae</taxon>
        <taxon>Onygenales</taxon>
        <taxon>Ajellomycetaceae</taxon>
        <taxon>Histoplasma</taxon>
    </lineage>
</organism>
<name>A0A8A1MFX9_AJECA</name>
<gene>
    <name evidence="2" type="ORF">I7I51_01925</name>
</gene>
<feature type="region of interest" description="Disordered" evidence="1">
    <location>
        <begin position="42"/>
        <end position="69"/>
    </location>
</feature>
<dbReference type="Proteomes" id="UP000663671">
    <property type="component" value="Chromosome 1"/>
</dbReference>
<dbReference type="EMBL" id="CP069114">
    <property type="protein sequence ID" value="QSS64851.1"/>
    <property type="molecule type" value="Genomic_DNA"/>
</dbReference>
<protein>
    <submittedName>
        <fullName evidence="2">Uncharacterized protein</fullName>
    </submittedName>
</protein>
<feature type="compositionally biased region" description="Basic and acidic residues" evidence="1">
    <location>
        <begin position="49"/>
        <end position="65"/>
    </location>
</feature>
<evidence type="ECO:0000313" key="2">
    <source>
        <dbReference type="EMBL" id="QSS64851.1"/>
    </source>
</evidence>
<evidence type="ECO:0000313" key="3">
    <source>
        <dbReference type="Proteomes" id="UP000663671"/>
    </source>
</evidence>
<proteinExistence type="predicted"/>
<dbReference type="AlphaFoldDB" id="A0A8A1MFX9"/>
<sequence length="140" mass="15153">MVIRCRWLALAVKPRKTNFARSSAGGAEVSSGIRGATLSPWRRNAQSDGYERSCARTESQSERSAPRITTPDAALHITPDSLLWYAAFTPHATRQISSLAVVFMTFPTFPTFPTPRAATNLNEGRIHRSGASAASAFSGN</sequence>
<reference evidence="2" key="1">
    <citation type="submission" date="2021-01" db="EMBL/GenBank/DDBJ databases">
        <title>Chromosome-level genome assembly of a human fungal pathogen reveals clustering of transcriptionally co-regulated genes.</title>
        <authorList>
            <person name="Voorhies M."/>
            <person name="Cohen S."/>
            <person name="Shea T.P."/>
            <person name="Petrus S."/>
            <person name="Munoz J.F."/>
            <person name="Poplawski S."/>
            <person name="Goldman W.E."/>
            <person name="Michael T."/>
            <person name="Cuomo C.A."/>
            <person name="Sil A."/>
            <person name="Beyhan S."/>
        </authorList>
    </citation>
    <scope>NUCLEOTIDE SEQUENCE</scope>
    <source>
        <strain evidence="2">WU24</strain>
    </source>
</reference>
<dbReference type="VEuPathDB" id="FungiDB:I7I51_01925"/>
<evidence type="ECO:0000256" key="1">
    <source>
        <dbReference type="SAM" id="MobiDB-lite"/>
    </source>
</evidence>